<feature type="region of interest" description="Disordered" evidence="1">
    <location>
        <begin position="71"/>
        <end position="98"/>
    </location>
</feature>
<sequence length="98" mass="10543">MYKHEQQKARRKGSGVSGNAGRQGGIHTKLSRAGDLEESGVGEKKVEGLSGKDGLLYHGEVEPISAVAAPNKGSASRRVSKIESQSQPMLRLRREMLS</sequence>
<dbReference type="EMBL" id="AVOT02066801">
    <property type="protein sequence ID" value="MBW0558516.1"/>
    <property type="molecule type" value="Genomic_DNA"/>
</dbReference>
<dbReference type="AlphaFoldDB" id="A0A9Q3PFS5"/>
<protein>
    <submittedName>
        <fullName evidence="2">Uncharacterized protein</fullName>
    </submittedName>
</protein>
<name>A0A9Q3PFS5_9BASI</name>
<evidence type="ECO:0000256" key="1">
    <source>
        <dbReference type="SAM" id="MobiDB-lite"/>
    </source>
</evidence>
<accession>A0A9Q3PFS5</accession>
<keyword evidence="3" id="KW-1185">Reference proteome</keyword>
<organism evidence="2 3">
    <name type="scientific">Austropuccinia psidii MF-1</name>
    <dbReference type="NCBI Taxonomy" id="1389203"/>
    <lineage>
        <taxon>Eukaryota</taxon>
        <taxon>Fungi</taxon>
        <taxon>Dikarya</taxon>
        <taxon>Basidiomycota</taxon>
        <taxon>Pucciniomycotina</taxon>
        <taxon>Pucciniomycetes</taxon>
        <taxon>Pucciniales</taxon>
        <taxon>Sphaerophragmiaceae</taxon>
        <taxon>Austropuccinia</taxon>
    </lineage>
</organism>
<evidence type="ECO:0000313" key="3">
    <source>
        <dbReference type="Proteomes" id="UP000765509"/>
    </source>
</evidence>
<comment type="caution">
    <text evidence="2">The sequence shown here is derived from an EMBL/GenBank/DDBJ whole genome shotgun (WGS) entry which is preliminary data.</text>
</comment>
<reference evidence="2" key="1">
    <citation type="submission" date="2021-03" db="EMBL/GenBank/DDBJ databases">
        <title>Draft genome sequence of rust myrtle Austropuccinia psidii MF-1, a brazilian biotype.</title>
        <authorList>
            <person name="Quecine M.C."/>
            <person name="Pachon D.M.R."/>
            <person name="Bonatelli M.L."/>
            <person name="Correr F.H."/>
            <person name="Franceschini L.M."/>
            <person name="Leite T.F."/>
            <person name="Margarido G.R.A."/>
            <person name="Almeida C.A."/>
            <person name="Ferrarezi J.A."/>
            <person name="Labate C.A."/>
        </authorList>
    </citation>
    <scope>NUCLEOTIDE SEQUENCE</scope>
    <source>
        <strain evidence="2">MF-1</strain>
    </source>
</reference>
<gene>
    <name evidence="2" type="ORF">O181_098231</name>
</gene>
<dbReference type="Proteomes" id="UP000765509">
    <property type="component" value="Unassembled WGS sequence"/>
</dbReference>
<feature type="compositionally biased region" description="Gly residues" evidence="1">
    <location>
        <begin position="15"/>
        <end position="24"/>
    </location>
</feature>
<proteinExistence type="predicted"/>
<feature type="region of interest" description="Disordered" evidence="1">
    <location>
        <begin position="1"/>
        <end position="47"/>
    </location>
</feature>
<evidence type="ECO:0000313" key="2">
    <source>
        <dbReference type="EMBL" id="MBW0558516.1"/>
    </source>
</evidence>